<evidence type="ECO:0008006" key="4">
    <source>
        <dbReference type="Google" id="ProtNLM"/>
    </source>
</evidence>
<evidence type="ECO:0000313" key="2">
    <source>
        <dbReference type="EMBL" id="MBH9580124.1"/>
    </source>
</evidence>
<feature type="compositionally biased region" description="Basic and acidic residues" evidence="1">
    <location>
        <begin position="42"/>
        <end position="51"/>
    </location>
</feature>
<accession>A0ABS0QLN0</accession>
<dbReference type="RefSeq" id="WP_115870759.1">
    <property type="nucleotide sequence ID" value="NZ_JAEDAQ010000002.1"/>
</dbReference>
<sequence length="68" mass="7596">MAKIKVKTLAVIDSNPVGSVIELDEKDVERFSKIGYVKEVEGAKSVKDSTKKTQAKRRNTKTKEQSDN</sequence>
<evidence type="ECO:0000256" key="1">
    <source>
        <dbReference type="SAM" id="MobiDB-lite"/>
    </source>
</evidence>
<proteinExistence type="predicted"/>
<keyword evidence="3" id="KW-1185">Reference proteome</keyword>
<name>A0ABS0QLN0_9STAP</name>
<comment type="caution">
    <text evidence="2">The sequence shown here is derived from an EMBL/GenBank/DDBJ whole genome shotgun (WGS) entry which is preliminary data.</text>
</comment>
<dbReference type="EMBL" id="JAEDAQ010000002">
    <property type="protein sequence ID" value="MBH9580124.1"/>
    <property type="molecule type" value="Genomic_DNA"/>
</dbReference>
<dbReference type="Proteomes" id="UP000597038">
    <property type="component" value="Unassembled WGS sequence"/>
</dbReference>
<organism evidence="2 3">
    <name type="scientific">Staphylococcus felis</name>
    <dbReference type="NCBI Taxonomy" id="46127"/>
    <lineage>
        <taxon>Bacteria</taxon>
        <taxon>Bacillati</taxon>
        <taxon>Bacillota</taxon>
        <taxon>Bacilli</taxon>
        <taxon>Bacillales</taxon>
        <taxon>Staphylococcaceae</taxon>
        <taxon>Staphylococcus</taxon>
    </lineage>
</organism>
<feature type="region of interest" description="Disordered" evidence="1">
    <location>
        <begin position="42"/>
        <end position="68"/>
    </location>
</feature>
<gene>
    <name evidence="2" type="ORF">I9026_01895</name>
</gene>
<evidence type="ECO:0000313" key="3">
    <source>
        <dbReference type="Proteomes" id="UP000597038"/>
    </source>
</evidence>
<protein>
    <recommendedName>
        <fullName evidence="4">Phage protein</fullName>
    </recommendedName>
</protein>
<reference evidence="2 3" key="1">
    <citation type="submission" date="2020-12" db="EMBL/GenBank/DDBJ databases">
        <title>Genomic analysis of Staphylococcus felis from a cat with skin infection.</title>
        <authorList>
            <person name="Aslantas O."/>
            <person name="Keskin O."/>
            <person name="Buyukaltay K."/>
            <person name="Gullu Yucetepe A."/>
        </authorList>
    </citation>
    <scope>NUCLEOTIDE SEQUENCE [LARGE SCALE GENOMIC DNA]</scope>
    <source>
        <strain evidence="2 3">HARRANVET</strain>
    </source>
</reference>